<evidence type="ECO:0000313" key="5">
    <source>
        <dbReference type="Proteomes" id="UP000295832"/>
    </source>
</evidence>
<keyword evidence="1" id="KW-0802">TPR repeat</keyword>
<evidence type="ECO:0000313" key="4">
    <source>
        <dbReference type="EMBL" id="TDX52186.1"/>
    </source>
</evidence>
<dbReference type="EMBL" id="SOEG01000008">
    <property type="protein sequence ID" value="TDX52186.1"/>
    <property type="molecule type" value="Genomic_DNA"/>
</dbReference>
<dbReference type="Proteomes" id="UP000295832">
    <property type="component" value="Unassembled WGS sequence"/>
</dbReference>
<keyword evidence="2" id="KW-0175">Coiled coil</keyword>
<protein>
    <submittedName>
        <fullName evidence="4">Uncharacterized protein</fullName>
    </submittedName>
</protein>
<dbReference type="Gene3D" id="1.25.40.10">
    <property type="entry name" value="Tetratricopeptide repeat domain"/>
    <property type="match status" value="1"/>
</dbReference>
<feature type="compositionally biased region" description="Low complexity" evidence="3">
    <location>
        <begin position="53"/>
        <end position="68"/>
    </location>
</feature>
<sequence length="391" mass="46091">MLLLIGILLIILLIVLVLFFINKKNNKKDINKKVKNPVEKITGTEDFKEKNKSISNPENNNKINQNSNIKRRNLPYRKNITFHGEYIDIDELDFFGKFNKSPNNIYILAYSEYPKNKYVLIKKEEILIHGNIERPSHALVANNGNFIINNWGVSSNLRAIFTVFNKQGVKIIKEELKANIYNSGISHDGRYAICQTCRSKYEADSNKLLFFDLIENKLLWKTTPIPGPAESYIFDTENKILTLIYKDHKEYSYNFSGDFLDQEQWEEELSENNKSEFIEKDNDIDWSNIDPSELFEELEEENKTKLKKLSKEESLNNLKKLRKLLNYEEITEVKYKHARTYRYIGEILLELDKKKEALENFEKALQISKRVGVKRITKKLRKELKNDKLKF</sequence>
<name>A0A4R8GZK6_9FIRM</name>
<evidence type="ECO:0000256" key="3">
    <source>
        <dbReference type="SAM" id="MobiDB-lite"/>
    </source>
</evidence>
<dbReference type="InterPro" id="IPR011990">
    <property type="entry name" value="TPR-like_helical_dom_sf"/>
</dbReference>
<dbReference type="RefSeq" id="WP_134116114.1">
    <property type="nucleotide sequence ID" value="NZ_SOEG01000008.1"/>
</dbReference>
<evidence type="ECO:0000256" key="1">
    <source>
        <dbReference type="PROSITE-ProRule" id="PRU00339"/>
    </source>
</evidence>
<accession>A0A4R8GZK6</accession>
<feature type="region of interest" description="Disordered" evidence="3">
    <location>
        <begin position="49"/>
        <end position="68"/>
    </location>
</feature>
<dbReference type="AlphaFoldDB" id="A0A4R8GZK6"/>
<proteinExistence type="predicted"/>
<feature type="coiled-coil region" evidence="2">
    <location>
        <begin position="344"/>
        <end position="371"/>
    </location>
</feature>
<reference evidence="4 5" key="1">
    <citation type="submission" date="2019-03" db="EMBL/GenBank/DDBJ databases">
        <title>Subsurface microbial communities from deep shales in Ohio and West Virginia, USA.</title>
        <authorList>
            <person name="Wrighton K."/>
        </authorList>
    </citation>
    <scope>NUCLEOTIDE SEQUENCE [LARGE SCALE GENOMIC DNA]</scope>
    <source>
        <strain evidence="4 5">MSL 6dP</strain>
    </source>
</reference>
<evidence type="ECO:0000256" key="2">
    <source>
        <dbReference type="SAM" id="Coils"/>
    </source>
</evidence>
<keyword evidence="5" id="KW-1185">Reference proteome</keyword>
<dbReference type="SMART" id="SM00028">
    <property type="entry name" value="TPR"/>
    <property type="match status" value="1"/>
</dbReference>
<dbReference type="InterPro" id="IPR019734">
    <property type="entry name" value="TPR_rpt"/>
</dbReference>
<gene>
    <name evidence="4" type="ORF">C7959_108108</name>
</gene>
<organism evidence="4 5">
    <name type="scientific">Orenia marismortui</name>
    <dbReference type="NCBI Taxonomy" id="46469"/>
    <lineage>
        <taxon>Bacteria</taxon>
        <taxon>Bacillati</taxon>
        <taxon>Bacillota</taxon>
        <taxon>Clostridia</taxon>
        <taxon>Halanaerobiales</taxon>
        <taxon>Halobacteroidaceae</taxon>
        <taxon>Orenia</taxon>
    </lineage>
</organism>
<comment type="caution">
    <text evidence="4">The sequence shown here is derived from an EMBL/GenBank/DDBJ whole genome shotgun (WGS) entry which is preliminary data.</text>
</comment>
<dbReference type="PROSITE" id="PS50005">
    <property type="entry name" value="TPR"/>
    <property type="match status" value="1"/>
</dbReference>
<dbReference type="SUPFAM" id="SSF48452">
    <property type="entry name" value="TPR-like"/>
    <property type="match status" value="1"/>
</dbReference>
<feature type="repeat" description="TPR" evidence="1">
    <location>
        <begin position="338"/>
        <end position="371"/>
    </location>
</feature>